<accession>L0RE16</accession>
<dbReference type="Pfam" id="PF09618">
    <property type="entry name" value="Cas_Csy4"/>
    <property type="match status" value="1"/>
</dbReference>
<dbReference type="AlphaFoldDB" id="L0RE16"/>
<dbReference type="PATRIC" id="fig|1121451.3.peg.2396"/>
<dbReference type="RefSeq" id="WP_015337042.1">
    <property type="nucleotide sequence ID" value="NC_020055.1"/>
</dbReference>
<dbReference type="OrthoDB" id="259831at2"/>
<dbReference type="Gene3D" id="3.30.70.2540">
    <property type="entry name" value="CRISPR-associated endoribonuclease Cas6/Csy4"/>
    <property type="match status" value="1"/>
</dbReference>
<dbReference type="STRING" id="1121451.DESAM_22175"/>
<dbReference type="eggNOG" id="ENOG5032RVU">
    <property type="taxonomic scope" value="Bacteria"/>
</dbReference>
<evidence type="ECO:0000313" key="1">
    <source>
        <dbReference type="EMBL" id="CCO24442.1"/>
    </source>
</evidence>
<dbReference type="GO" id="GO:0043571">
    <property type="term" value="P:maintenance of CRISPR repeat elements"/>
    <property type="evidence" value="ECO:0007669"/>
    <property type="project" value="InterPro"/>
</dbReference>
<dbReference type="InterPro" id="IPR042564">
    <property type="entry name" value="CRISPR-Cas6/Csy4_sf"/>
</dbReference>
<dbReference type="EMBL" id="FO203522">
    <property type="protein sequence ID" value="CCO24442.1"/>
    <property type="molecule type" value="Genomic_DNA"/>
</dbReference>
<organism evidence="1 2">
    <name type="scientific">Maridesulfovibrio hydrothermalis AM13 = DSM 14728</name>
    <dbReference type="NCBI Taxonomy" id="1121451"/>
    <lineage>
        <taxon>Bacteria</taxon>
        <taxon>Pseudomonadati</taxon>
        <taxon>Thermodesulfobacteriota</taxon>
        <taxon>Desulfovibrionia</taxon>
        <taxon>Desulfovibrionales</taxon>
        <taxon>Desulfovibrionaceae</taxon>
        <taxon>Maridesulfovibrio</taxon>
    </lineage>
</organism>
<keyword evidence="2" id="KW-1185">Reference proteome</keyword>
<dbReference type="KEGG" id="dhy:DESAM_22175"/>
<dbReference type="NCBIfam" id="TIGR02563">
    <property type="entry name" value="cas_Csy4"/>
    <property type="match status" value="1"/>
</dbReference>
<evidence type="ECO:0000313" key="2">
    <source>
        <dbReference type="Proteomes" id="UP000010808"/>
    </source>
</evidence>
<sequence length="188" mass="21656">MDHYLDIKVIPDNDFNAQMLLNILFGKLHLALVNLGDENVGVSFPAFCEDSNCLGDRLRIHSTEKVLQQLATEKKWMRGVHDYTALSPVRSVPDSAKFRTVSRFQIKSNPEKERRRLIKRKNITREEALKRIPDSTAKMTKLPYLEMKSLSKAQRFKLFIKHSDVSDKKVEGQFSKYGLSGTATIPWF</sequence>
<protein>
    <submittedName>
        <fullName evidence="1">CRISPR-associated protein family protein</fullName>
    </submittedName>
</protein>
<name>L0RE16_9BACT</name>
<gene>
    <name evidence="1" type="ORF">DESAM_22175</name>
</gene>
<reference evidence="1 2" key="1">
    <citation type="submission" date="2012-10" db="EMBL/GenBank/DDBJ databases">
        <authorList>
            <person name="Genoscope - CEA"/>
        </authorList>
    </citation>
    <scope>NUCLEOTIDE SEQUENCE [LARGE SCALE GENOMIC DNA]</scope>
    <source>
        <strain evidence="2">AM13 / DSM 14728</strain>
    </source>
</reference>
<dbReference type="InterPro" id="IPR013396">
    <property type="entry name" value="CRISPR-assoc_prot_Csy4"/>
</dbReference>
<dbReference type="Proteomes" id="UP000010808">
    <property type="component" value="Chromosome"/>
</dbReference>
<dbReference type="CDD" id="cd09739">
    <property type="entry name" value="Cas6_I-F"/>
    <property type="match status" value="1"/>
</dbReference>
<proteinExistence type="predicted"/>
<dbReference type="GO" id="GO:0004519">
    <property type="term" value="F:endonuclease activity"/>
    <property type="evidence" value="ECO:0007669"/>
    <property type="project" value="InterPro"/>
</dbReference>
<dbReference type="HOGENOM" id="CLU_108958_0_0_7"/>